<evidence type="ECO:0000313" key="1">
    <source>
        <dbReference type="EMBL" id="NSX54255.1"/>
    </source>
</evidence>
<accession>A0ABX2INX4</accession>
<reference evidence="1 2" key="1">
    <citation type="submission" date="2020-06" db="EMBL/GenBank/DDBJ databases">
        <title>Sulfitobacter algicola sp. nov., isolated from green algae.</title>
        <authorList>
            <person name="Wang C."/>
        </authorList>
    </citation>
    <scope>NUCLEOTIDE SEQUENCE [LARGE SCALE GENOMIC DNA]</scope>
    <source>
        <strain evidence="1 2">1151</strain>
    </source>
</reference>
<evidence type="ECO:0000313" key="2">
    <source>
        <dbReference type="Proteomes" id="UP000777935"/>
    </source>
</evidence>
<dbReference type="EMBL" id="JABUFE010000002">
    <property type="protein sequence ID" value="NSX54255.1"/>
    <property type="molecule type" value="Genomic_DNA"/>
</dbReference>
<keyword evidence="2" id="KW-1185">Reference proteome</keyword>
<dbReference type="PROSITE" id="PS51257">
    <property type="entry name" value="PROKAR_LIPOPROTEIN"/>
    <property type="match status" value="1"/>
</dbReference>
<sequence length="113" mass="12538">MIRCLIPAIILTLSACSNDPATRPPPGGVLSFSNECDYPMDIWRMDAGGKRTSLGTLEPGYSYIEKIEDGAAFDRDQIKFIASGRYFQNRIFKVKHLRENMFVAGPASSKDCS</sequence>
<comment type="caution">
    <text evidence="1">The sequence shown here is derived from an EMBL/GenBank/DDBJ whole genome shotgun (WGS) entry which is preliminary data.</text>
</comment>
<evidence type="ECO:0008006" key="3">
    <source>
        <dbReference type="Google" id="ProtNLM"/>
    </source>
</evidence>
<dbReference type="RefSeq" id="WP_174136079.1">
    <property type="nucleotide sequence ID" value="NZ_JABUFE010000002.1"/>
</dbReference>
<dbReference type="Proteomes" id="UP000777935">
    <property type="component" value="Unassembled WGS sequence"/>
</dbReference>
<gene>
    <name evidence="1" type="ORF">HRQ87_05530</name>
</gene>
<protein>
    <recommendedName>
        <fullName evidence="3">Lipoprotein</fullName>
    </recommendedName>
</protein>
<proteinExistence type="predicted"/>
<organism evidence="1 2">
    <name type="scientific">Parasulfitobacter algicola</name>
    <dbReference type="NCBI Taxonomy" id="2614809"/>
    <lineage>
        <taxon>Bacteria</taxon>
        <taxon>Pseudomonadati</taxon>
        <taxon>Pseudomonadota</taxon>
        <taxon>Alphaproteobacteria</taxon>
        <taxon>Rhodobacterales</taxon>
        <taxon>Roseobacteraceae</taxon>
        <taxon>Parasulfitobacter</taxon>
    </lineage>
</organism>
<name>A0ABX2INX4_9RHOB</name>